<dbReference type="InterPro" id="IPR005227">
    <property type="entry name" value="YqgF"/>
</dbReference>
<dbReference type="CDD" id="cd16964">
    <property type="entry name" value="YqgF"/>
    <property type="match status" value="1"/>
</dbReference>
<dbReference type="NCBIfam" id="TIGR00250">
    <property type="entry name" value="RNAse_H_YqgF"/>
    <property type="match status" value="1"/>
</dbReference>
<dbReference type="Proteomes" id="UP001595617">
    <property type="component" value="Unassembled WGS sequence"/>
</dbReference>
<dbReference type="SMART" id="SM00732">
    <property type="entry name" value="YqgFc"/>
    <property type="match status" value="1"/>
</dbReference>
<sequence length="153" mass="16757">MNALTFLSFDFGIKRTGVAAGQTVTGTAQPLAPLPMANGQPDWADIEALLTRWKPTAIIVGLPLNMDGTASDMARRADKFRKRIMGRFGIAALAWDERLTSDEIKRTERARGITDFGQHSVDSQAAALIFQSWFDSLPSVDAWATHTLTLPPQ</sequence>
<keyword evidence="4 5" id="KW-0378">Hydrolase</keyword>
<keyword evidence="2 5" id="KW-0690">Ribosome biogenesis</keyword>
<accession>A0ABV7ZWD3</accession>
<dbReference type="EC" id="3.1.-.-" evidence="5"/>
<dbReference type="Gene3D" id="3.30.420.140">
    <property type="entry name" value="YqgF/RNase H-like domain"/>
    <property type="match status" value="1"/>
</dbReference>
<proteinExistence type="inferred from homology"/>
<dbReference type="SUPFAM" id="SSF53098">
    <property type="entry name" value="Ribonuclease H-like"/>
    <property type="match status" value="1"/>
</dbReference>
<dbReference type="InterPro" id="IPR006641">
    <property type="entry name" value="YqgF/RNaseH-like_dom"/>
</dbReference>
<feature type="domain" description="YqgF/RNase H-like" evidence="6">
    <location>
        <begin position="4"/>
        <end position="104"/>
    </location>
</feature>
<dbReference type="Pfam" id="PF03652">
    <property type="entry name" value="RuvX"/>
    <property type="match status" value="1"/>
</dbReference>
<dbReference type="HAMAP" id="MF_00651">
    <property type="entry name" value="Nuclease_YqgF"/>
    <property type="match status" value="1"/>
</dbReference>
<dbReference type="PANTHER" id="PTHR33317">
    <property type="entry name" value="POLYNUCLEOTIDYL TRANSFERASE, RIBONUCLEASE H-LIKE SUPERFAMILY PROTEIN"/>
    <property type="match status" value="1"/>
</dbReference>
<gene>
    <name evidence="7" type="primary">ruvX</name>
    <name evidence="7" type="ORF">ACFOOG_01255</name>
</gene>
<comment type="subcellular location">
    <subcellularLocation>
        <location evidence="5">Cytoplasm</location>
    </subcellularLocation>
</comment>
<keyword evidence="3 5" id="KW-0540">Nuclease</keyword>
<evidence type="ECO:0000256" key="1">
    <source>
        <dbReference type="ARBA" id="ARBA00022490"/>
    </source>
</evidence>
<organism evidence="7 8">
    <name type="scientific">Saccharospirillum mangrovi</name>
    <dbReference type="NCBI Taxonomy" id="2161747"/>
    <lineage>
        <taxon>Bacteria</taxon>
        <taxon>Pseudomonadati</taxon>
        <taxon>Pseudomonadota</taxon>
        <taxon>Gammaproteobacteria</taxon>
        <taxon>Oceanospirillales</taxon>
        <taxon>Saccharospirillaceae</taxon>
        <taxon>Saccharospirillum</taxon>
    </lineage>
</organism>
<comment type="similarity">
    <text evidence="5">Belongs to the YqgF HJR family.</text>
</comment>
<evidence type="ECO:0000259" key="6">
    <source>
        <dbReference type="SMART" id="SM00732"/>
    </source>
</evidence>
<dbReference type="InterPro" id="IPR037027">
    <property type="entry name" value="YqgF/RNaseH-like_dom_sf"/>
</dbReference>
<dbReference type="RefSeq" id="WP_380692601.1">
    <property type="nucleotide sequence ID" value="NZ_JBHRYR010000002.1"/>
</dbReference>
<comment type="caution">
    <text evidence="7">The sequence shown here is derived from an EMBL/GenBank/DDBJ whole genome shotgun (WGS) entry which is preliminary data.</text>
</comment>
<keyword evidence="8" id="KW-1185">Reference proteome</keyword>
<comment type="function">
    <text evidence="5">Could be a nuclease involved in processing of the 5'-end of pre-16S rRNA.</text>
</comment>
<dbReference type="PANTHER" id="PTHR33317:SF4">
    <property type="entry name" value="POLYNUCLEOTIDYL TRANSFERASE, RIBONUCLEASE H-LIKE SUPERFAMILY PROTEIN"/>
    <property type="match status" value="1"/>
</dbReference>
<keyword evidence="1 5" id="KW-0963">Cytoplasm</keyword>
<name>A0ABV7ZWD3_9GAMM</name>
<evidence type="ECO:0000313" key="8">
    <source>
        <dbReference type="Proteomes" id="UP001595617"/>
    </source>
</evidence>
<evidence type="ECO:0000256" key="2">
    <source>
        <dbReference type="ARBA" id="ARBA00022517"/>
    </source>
</evidence>
<protein>
    <recommendedName>
        <fullName evidence="5">Putative pre-16S rRNA nuclease</fullName>
        <ecNumber evidence="5">3.1.-.-</ecNumber>
    </recommendedName>
</protein>
<evidence type="ECO:0000256" key="5">
    <source>
        <dbReference type="HAMAP-Rule" id="MF_00651"/>
    </source>
</evidence>
<evidence type="ECO:0000313" key="7">
    <source>
        <dbReference type="EMBL" id="MFC3851445.1"/>
    </source>
</evidence>
<dbReference type="InterPro" id="IPR012337">
    <property type="entry name" value="RNaseH-like_sf"/>
</dbReference>
<reference evidence="8" key="1">
    <citation type="journal article" date="2019" name="Int. J. Syst. Evol. Microbiol.">
        <title>The Global Catalogue of Microorganisms (GCM) 10K type strain sequencing project: providing services to taxonomists for standard genome sequencing and annotation.</title>
        <authorList>
            <consortium name="The Broad Institute Genomics Platform"/>
            <consortium name="The Broad Institute Genome Sequencing Center for Infectious Disease"/>
            <person name="Wu L."/>
            <person name="Ma J."/>
        </authorList>
    </citation>
    <scope>NUCLEOTIDE SEQUENCE [LARGE SCALE GENOMIC DNA]</scope>
    <source>
        <strain evidence="8">IBRC 10765</strain>
    </source>
</reference>
<evidence type="ECO:0000256" key="4">
    <source>
        <dbReference type="ARBA" id="ARBA00022801"/>
    </source>
</evidence>
<dbReference type="EMBL" id="JBHRYR010000002">
    <property type="protein sequence ID" value="MFC3851445.1"/>
    <property type="molecule type" value="Genomic_DNA"/>
</dbReference>
<evidence type="ECO:0000256" key="3">
    <source>
        <dbReference type="ARBA" id="ARBA00022722"/>
    </source>
</evidence>